<dbReference type="PANTHER" id="PTHR31339">
    <property type="entry name" value="PECTIN LYASE-RELATED"/>
    <property type="match status" value="1"/>
</dbReference>
<dbReference type="InterPro" id="IPR000743">
    <property type="entry name" value="Glyco_hydro_28"/>
</dbReference>
<dbReference type="GO" id="GO:0004650">
    <property type="term" value="F:polygalacturonase activity"/>
    <property type="evidence" value="ECO:0007669"/>
    <property type="project" value="UniProtKB-EC"/>
</dbReference>
<dbReference type="EMBL" id="FXZK01000002">
    <property type="protein sequence ID" value="SMY07580.1"/>
    <property type="molecule type" value="Genomic_DNA"/>
</dbReference>
<sequence length="503" mass="53506">MTTLSVLARTAFSATVMIDASRARYHLAQPVEWSLNGGEQSGVSTVVPLFLDGLTPSTDYTLRAGAHEVRFATLPCAGAIDAAAFGVAPGSADNAAAFAEAVAAVPHGGALIVPRGRHMTGPIFLKSDMTLHLPLGAEIATHGDRTDWPILPSHDAQGRVVGTWEGLPEPSFAAPLTAIGCDRLTITGGGILDGGGDRGDWWQWPKETRQDARRPRSLFLAHCTDVILSGLTVRNSPSWTVHPYRCQRLTAAALRIENPADSPNTDGFDPESCTDISLQGLRISVGDDCIAVKSGKRGTGTDRRTDHIAPTRHLTIANCLMQDGHGAVVMGSEMSGDITDVEITRCEFHGTDRGLRIKTRRGRGGEVARIALRDVTMHGVGTAIAVNAFYFCDADGKSDAVQSRAPAPVDESTPAIRDITVEDVTIASLRHAVAALLGLPEAPIQRVRLSRIAVDYDVNAVAGEVLMACRLPQIKHGGILHTFADIEVDAPLAPILKEFQDAV</sequence>
<evidence type="ECO:0000313" key="6">
    <source>
        <dbReference type="Proteomes" id="UP000201613"/>
    </source>
</evidence>
<dbReference type="SUPFAM" id="SSF51126">
    <property type="entry name" value="Pectin lyase-like"/>
    <property type="match status" value="1"/>
</dbReference>
<dbReference type="PANTHER" id="PTHR31339:SF9">
    <property type="entry name" value="PLASMIN AND FIBRONECTIN-BINDING PROTEIN A"/>
    <property type="match status" value="1"/>
</dbReference>
<dbReference type="SMART" id="SM00710">
    <property type="entry name" value="PbH1"/>
    <property type="match status" value="5"/>
</dbReference>
<keyword evidence="6" id="KW-1185">Reference proteome</keyword>
<comment type="similarity">
    <text evidence="1 4">Belongs to the glycosyl hydrolase 28 family.</text>
</comment>
<keyword evidence="3 4" id="KW-0326">Glycosidase</keyword>
<evidence type="ECO:0000256" key="3">
    <source>
        <dbReference type="ARBA" id="ARBA00023295"/>
    </source>
</evidence>
<gene>
    <name evidence="5" type="primary">pgl_2</name>
    <name evidence="5" type="ORF">LOM8899_01716</name>
</gene>
<reference evidence="5 6" key="1">
    <citation type="submission" date="2017-05" db="EMBL/GenBank/DDBJ databases">
        <authorList>
            <person name="Song R."/>
            <person name="Chenine A.L."/>
            <person name="Ruprecht R.M."/>
        </authorList>
    </citation>
    <scope>NUCLEOTIDE SEQUENCE [LARGE SCALE GENOMIC DNA]</scope>
    <source>
        <strain evidence="5 6">CECT 8899</strain>
    </source>
</reference>
<dbReference type="AlphaFoldDB" id="A0A238LFA1"/>
<keyword evidence="2 4" id="KW-0378">Hydrolase</keyword>
<dbReference type="InterPro" id="IPR012334">
    <property type="entry name" value="Pectin_lyas_fold"/>
</dbReference>
<dbReference type="InterPro" id="IPR011050">
    <property type="entry name" value="Pectin_lyase_fold/virulence"/>
</dbReference>
<dbReference type="Proteomes" id="UP000201613">
    <property type="component" value="Unassembled WGS sequence"/>
</dbReference>
<evidence type="ECO:0000256" key="4">
    <source>
        <dbReference type="RuleBase" id="RU361169"/>
    </source>
</evidence>
<dbReference type="PROSITE" id="PS00502">
    <property type="entry name" value="POLYGALACTURONASE"/>
    <property type="match status" value="1"/>
</dbReference>
<dbReference type="InterPro" id="IPR051801">
    <property type="entry name" value="GH28_Enzymes"/>
</dbReference>
<evidence type="ECO:0000256" key="2">
    <source>
        <dbReference type="ARBA" id="ARBA00022801"/>
    </source>
</evidence>
<dbReference type="EC" id="3.2.1.15" evidence="5"/>
<proteinExistence type="inferred from homology"/>
<protein>
    <submittedName>
        <fullName evidence="5">Polygalacturonase</fullName>
        <ecNumber evidence="5">3.2.1.15</ecNumber>
    </submittedName>
</protein>
<evidence type="ECO:0000256" key="1">
    <source>
        <dbReference type="ARBA" id="ARBA00008834"/>
    </source>
</evidence>
<name>A0A238LFA1_9RHOB</name>
<evidence type="ECO:0000313" key="5">
    <source>
        <dbReference type="EMBL" id="SMY07580.1"/>
    </source>
</evidence>
<dbReference type="OrthoDB" id="9795222at2"/>
<dbReference type="RefSeq" id="WP_093991762.1">
    <property type="nucleotide sequence ID" value="NZ_FXZK01000002.1"/>
</dbReference>
<dbReference type="Gene3D" id="2.160.20.10">
    <property type="entry name" value="Single-stranded right-handed beta-helix, Pectin lyase-like"/>
    <property type="match status" value="1"/>
</dbReference>
<accession>A0A238LFA1</accession>
<dbReference type="Pfam" id="PF00295">
    <property type="entry name" value="Glyco_hydro_28"/>
    <property type="match status" value="1"/>
</dbReference>
<dbReference type="GO" id="GO:0005975">
    <property type="term" value="P:carbohydrate metabolic process"/>
    <property type="evidence" value="ECO:0007669"/>
    <property type="project" value="InterPro"/>
</dbReference>
<dbReference type="InterPro" id="IPR006626">
    <property type="entry name" value="PbH1"/>
</dbReference>
<organism evidence="5 6">
    <name type="scientific">Flavimaricola marinus</name>
    <dbReference type="NCBI Taxonomy" id="1819565"/>
    <lineage>
        <taxon>Bacteria</taxon>
        <taxon>Pseudomonadati</taxon>
        <taxon>Pseudomonadota</taxon>
        <taxon>Alphaproteobacteria</taxon>
        <taxon>Rhodobacterales</taxon>
        <taxon>Paracoccaceae</taxon>
        <taxon>Flavimaricola</taxon>
    </lineage>
</organism>